<dbReference type="InterPro" id="IPR008916">
    <property type="entry name" value="Retrov_capsid_C"/>
</dbReference>
<keyword evidence="4" id="KW-1185">Reference proteome</keyword>
<reference evidence="3 4" key="1">
    <citation type="submission" date="2018-07" db="EMBL/GenBank/DDBJ databases">
        <title>A high quality draft genome assembly of the barn swallow (H. rustica rustica).</title>
        <authorList>
            <person name="Formenti G."/>
            <person name="Chiara M."/>
            <person name="Poveda L."/>
            <person name="Francoijs K.-J."/>
            <person name="Bonisoli-Alquati A."/>
            <person name="Canova L."/>
            <person name="Gianfranceschi L."/>
            <person name="Horner D.S."/>
            <person name="Saino N."/>
        </authorList>
    </citation>
    <scope>NUCLEOTIDE SEQUENCE [LARGE SCALE GENOMIC DNA]</scope>
    <source>
        <strain evidence="3">Chelidonia</strain>
        <tissue evidence="3">Blood</tissue>
    </source>
</reference>
<dbReference type="AlphaFoldDB" id="A0A3M0L4Z8"/>
<feature type="region of interest" description="Disordered" evidence="1">
    <location>
        <begin position="90"/>
        <end position="115"/>
    </location>
</feature>
<comment type="caution">
    <text evidence="3">The sequence shown here is derived from an EMBL/GenBank/DDBJ whole genome shotgun (WGS) entry which is preliminary data.</text>
</comment>
<gene>
    <name evidence="3" type="ORF">DUI87_01584</name>
</gene>
<dbReference type="PANTHER" id="PTHR40389:SF3">
    <property type="entry name" value="IGE-BINDING PROTEIN"/>
    <property type="match status" value="1"/>
</dbReference>
<dbReference type="SUPFAM" id="SSF47943">
    <property type="entry name" value="Retrovirus capsid protein, N-terminal core domain"/>
    <property type="match status" value="1"/>
</dbReference>
<dbReference type="Pfam" id="PF00607">
    <property type="entry name" value="Gag_p24"/>
    <property type="match status" value="1"/>
</dbReference>
<dbReference type="Gene3D" id="1.10.1200.30">
    <property type="match status" value="1"/>
</dbReference>
<dbReference type="Gene3D" id="1.10.375.10">
    <property type="entry name" value="Human Immunodeficiency Virus Type 1 Capsid Protein"/>
    <property type="match status" value="1"/>
</dbReference>
<dbReference type="InterPro" id="IPR045345">
    <property type="entry name" value="Gag_p24_C"/>
</dbReference>
<dbReference type="Proteomes" id="UP000269221">
    <property type="component" value="Unassembled WGS sequence"/>
</dbReference>
<dbReference type="SUPFAM" id="SSF47353">
    <property type="entry name" value="Retrovirus capsid dimerization domain-like"/>
    <property type="match status" value="1"/>
</dbReference>
<dbReference type="InterPro" id="IPR050195">
    <property type="entry name" value="Primate_lentivir_Gag_pol-like"/>
</dbReference>
<dbReference type="PANTHER" id="PTHR40389">
    <property type="entry name" value="ENDOGENOUS RETROVIRUS GROUP K MEMBER 24 GAG POLYPROTEIN-RELATED"/>
    <property type="match status" value="1"/>
</dbReference>
<name>A0A3M0L4Z8_HIRRU</name>
<feature type="compositionally biased region" description="Basic and acidic residues" evidence="1">
    <location>
        <begin position="102"/>
        <end position="115"/>
    </location>
</feature>
<accession>A0A3M0L4Z8</accession>
<evidence type="ECO:0000259" key="2">
    <source>
        <dbReference type="Pfam" id="PF19317"/>
    </source>
</evidence>
<dbReference type="Pfam" id="PF19317">
    <property type="entry name" value="Gag_p24_C"/>
    <property type="match status" value="1"/>
</dbReference>
<protein>
    <recommendedName>
        <fullName evidence="2">Retroviral nucleocapsid Gag protein p24 C-terminal domain-containing protein</fullName>
    </recommendedName>
</protein>
<evidence type="ECO:0000313" key="3">
    <source>
        <dbReference type="EMBL" id="RMC20732.1"/>
    </source>
</evidence>
<organism evidence="3 4">
    <name type="scientific">Hirundo rustica rustica</name>
    <dbReference type="NCBI Taxonomy" id="333673"/>
    <lineage>
        <taxon>Eukaryota</taxon>
        <taxon>Metazoa</taxon>
        <taxon>Chordata</taxon>
        <taxon>Craniata</taxon>
        <taxon>Vertebrata</taxon>
        <taxon>Euteleostomi</taxon>
        <taxon>Archelosauria</taxon>
        <taxon>Archosauria</taxon>
        <taxon>Dinosauria</taxon>
        <taxon>Saurischia</taxon>
        <taxon>Theropoda</taxon>
        <taxon>Coelurosauria</taxon>
        <taxon>Aves</taxon>
        <taxon>Neognathae</taxon>
        <taxon>Neoaves</taxon>
        <taxon>Telluraves</taxon>
        <taxon>Australaves</taxon>
        <taxon>Passeriformes</taxon>
        <taxon>Sylvioidea</taxon>
        <taxon>Hirundinidae</taxon>
        <taxon>Hirundo</taxon>
    </lineage>
</organism>
<evidence type="ECO:0000256" key="1">
    <source>
        <dbReference type="SAM" id="MobiDB-lite"/>
    </source>
</evidence>
<dbReference type="GO" id="GO:0016032">
    <property type="term" value="P:viral process"/>
    <property type="evidence" value="ECO:0007669"/>
    <property type="project" value="InterPro"/>
</dbReference>
<feature type="domain" description="Retroviral nucleocapsid Gag protein p24 C-terminal" evidence="2">
    <location>
        <begin position="245"/>
        <end position="307"/>
    </location>
</feature>
<dbReference type="InterPro" id="IPR008919">
    <property type="entry name" value="Retrov_capsid_N"/>
</dbReference>
<evidence type="ECO:0000313" key="4">
    <source>
        <dbReference type="Proteomes" id="UP000269221"/>
    </source>
</evidence>
<proteinExistence type="predicted"/>
<dbReference type="OrthoDB" id="9048915at2759"/>
<sequence>MVRDDEAAQEDQDMSITDDDIIRITTSESIPIRKAKAFEFSRQASSFLLSKDFMRQFFWQFSKAASEFQHDPMSPFSRIFLPRKSVAEKSGDAQQSLVPVLQEKEKETKQDEDANPRWERLDREVIKDLMKAIRDNGLGSPYFKQLLKGTFNIYDLTPFDLKSLASMILTDSQFIIWEAKWRKALNELRDKYQGGANAGFTVAQLAGDPPLNSPARQARLFPQEVLTDIKNAARKAMVQIPLTGVTESSYTDIKQGPSESFTSFVDRLTQAVDRQVSDEGVKPHLIRCLAFANANPECKRVISAMPGQPSYGRNDRGMQQGGDTTAHCNNFGRSSGKGCQRSLRTILSSLEMIAHIIIKARTRLLTMAGKDFTTTYLPLCRSVPHT</sequence>
<dbReference type="EMBL" id="QRBI01000093">
    <property type="protein sequence ID" value="RMC20732.1"/>
    <property type="molecule type" value="Genomic_DNA"/>
</dbReference>